<gene>
    <name evidence="3" type="ORF">N7Z68_10435</name>
</gene>
<keyword evidence="4" id="KW-1185">Reference proteome</keyword>
<comment type="caution">
    <text evidence="3">The sequence shown here is derived from an EMBL/GenBank/DDBJ whole genome shotgun (WGS) entry which is preliminary data.</text>
</comment>
<organism evidence="3 4">
    <name type="scientific">Alkalihalobacterium chitinilyticum</name>
    <dbReference type="NCBI Taxonomy" id="2980103"/>
    <lineage>
        <taxon>Bacteria</taxon>
        <taxon>Bacillati</taxon>
        <taxon>Bacillota</taxon>
        <taxon>Bacilli</taxon>
        <taxon>Bacillales</taxon>
        <taxon>Bacillaceae</taxon>
        <taxon>Alkalihalobacterium</taxon>
    </lineage>
</organism>
<proteinExistence type="predicted"/>
<dbReference type="PANTHER" id="PTHR12526">
    <property type="entry name" value="GLYCOSYLTRANSFERASE"/>
    <property type="match status" value="1"/>
</dbReference>
<evidence type="ECO:0000259" key="1">
    <source>
        <dbReference type="Pfam" id="PF00534"/>
    </source>
</evidence>
<dbReference type="CDD" id="cd03808">
    <property type="entry name" value="GT4_CapM-like"/>
    <property type="match status" value="1"/>
</dbReference>
<dbReference type="Pfam" id="PF00534">
    <property type="entry name" value="Glycos_transf_1"/>
    <property type="match status" value="1"/>
</dbReference>
<feature type="domain" description="Glycosyl transferase family 1" evidence="1">
    <location>
        <begin position="193"/>
        <end position="354"/>
    </location>
</feature>
<dbReference type="SUPFAM" id="SSF53756">
    <property type="entry name" value="UDP-Glycosyltransferase/glycogen phosphorylase"/>
    <property type="match status" value="1"/>
</dbReference>
<dbReference type="Proteomes" id="UP001148125">
    <property type="component" value="Unassembled WGS sequence"/>
</dbReference>
<name>A0ABT5VHU3_9BACI</name>
<dbReference type="EMBL" id="JAOTPO010000006">
    <property type="protein sequence ID" value="MDE5413804.1"/>
    <property type="molecule type" value="Genomic_DNA"/>
</dbReference>
<evidence type="ECO:0000259" key="2">
    <source>
        <dbReference type="Pfam" id="PF13477"/>
    </source>
</evidence>
<dbReference type="PANTHER" id="PTHR12526:SF630">
    <property type="entry name" value="GLYCOSYLTRANSFERASE"/>
    <property type="match status" value="1"/>
</dbReference>
<dbReference type="RefSeq" id="WP_275118423.1">
    <property type="nucleotide sequence ID" value="NZ_JAOTPO010000006.1"/>
</dbReference>
<evidence type="ECO:0000313" key="3">
    <source>
        <dbReference type="EMBL" id="MDE5413804.1"/>
    </source>
</evidence>
<sequence length="391" mass="44692">MNKVKLCVVTTTSITIRSFLLQQLEFLTNNGFDVTVICDEDEELRRELPKGIQYRSIRMKRGLDPFGALKNSYFLYRAFKEEKFDIVQYSTPNAALYASIASYMAKIPVRLYCQWGIRYVGFKGIRRKLFKIVEKMICSLSTSIQPDSLGNLTFSRQENLYTAEKSKVIGNGSANGVNLIRFDFSKRECWSGEIRRKYNLLEDEIIFGFTGRITKDKGINELLEAFQVICKEFNNVKLLIVGPSENYGINSSLYDWSQQSHSVIYCGYTDQVERYYAAMDVFVLPSYREGFGTVVIEAEAMGIPVIVSDIPGPTDAMVEGQTGMVVPKGEVEPLIEAMKKMLDTSLRKEMGNRAITFVSESFEQKTHWQHILNDRKQLVAELENDKREVSL</sequence>
<feature type="domain" description="Glycosyltransferase subfamily 4-like N-terminal" evidence="2">
    <location>
        <begin position="17"/>
        <end position="137"/>
    </location>
</feature>
<evidence type="ECO:0000313" key="4">
    <source>
        <dbReference type="Proteomes" id="UP001148125"/>
    </source>
</evidence>
<protein>
    <submittedName>
        <fullName evidence="3">Glycosyltransferase family 4 protein</fullName>
    </submittedName>
</protein>
<dbReference type="InterPro" id="IPR028098">
    <property type="entry name" value="Glyco_trans_4-like_N"/>
</dbReference>
<dbReference type="InterPro" id="IPR001296">
    <property type="entry name" value="Glyco_trans_1"/>
</dbReference>
<dbReference type="Pfam" id="PF13477">
    <property type="entry name" value="Glyco_trans_4_2"/>
    <property type="match status" value="1"/>
</dbReference>
<accession>A0ABT5VHU3</accession>
<dbReference type="Gene3D" id="3.40.50.2000">
    <property type="entry name" value="Glycogen Phosphorylase B"/>
    <property type="match status" value="2"/>
</dbReference>
<reference evidence="3" key="1">
    <citation type="submission" date="2024-05" db="EMBL/GenBank/DDBJ databases">
        <title>Alkalihalobacillus sp. strain MEB203 novel alkaliphilic bacterium from Lonar Lake, India.</title>
        <authorList>
            <person name="Joshi A."/>
            <person name="Thite S."/>
            <person name="Mengade P."/>
        </authorList>
    </citation>
    <scope>NUCLEOTIDE SEQUENCE</scope>
    <source>
        <strain evidence="3">MEB 203</strain>
    </source>
</reference>